<gene>
    <name evidence="1" type="ORF">PtrM4_102550</name>
</gene>
<dbReference type="Proteomes" id="UP000245464">
    <property type="component" value="Chromosome 5"/>
</dbReference>
<dbReference type="EMBL" id="NQIK02000005">
    <property type="protein sequence ID" value="KAF7570253.1"/>
    <property type="molecule type" value="Genomic_DNA"/>
</dbReference>
<evidence type="ECO:0000313" key="2">
    <source>
        <dbReference type="Proteomes" id="UP000245464"/>
    </source>
</evidence>
<organism evidence="1 2">
    <name type="scientific">Pyrenophora tritici-repentis</name>
    <dbReference type="NCBI Taxonomy" id="45151"/>
    <lineage>
        <taxon>Eukaryota</taxon>
        <taxon>Fungi</taxon>
        <taxon>Dikarya</taxon>
        <taxon>Ascomycota</taxon>
        <taxon>Pezizomycotina</taxon>
        <taxon>Dothideomycetes</taxon>
        <taxon>Pleosporomycetidae</taxon>
        <taxon>Pleosporales</taxon>
        <taxon>Pleosporineae</taxon>
        <taxon>Pleosporaceae</taxon>
        <taxon>Pyrenophora</taxon>
    </lineage>
</organism>
<protein>
    <submittedName>
        <fullName evidence="1">Uncharacterized protein</fullName>
    </submittedName>
</protein>
<accession>A0A834RU64</accession>
<proteinExistence type="predicted"/>
<reference evidence="1 2" key="1">
    <citation type="journal article" date="2018" name="BMC Genomics">
        <title>Comparative genomics of the wheat fungal pathogen Pyrenophora tritici-repentis reveals chromosomal variations and genome plasticity.</title>
        <authorList>
            <person name="Moolhuijzen P."/>
            <person name="See P.T."/>
            <person name="Hane J.K."/>
            <person name="Shi G."/>
            <person name="Liu Z."/>
            <person name="Oliver R.P."/>
            <person name="Moffat C.S."/>
        </authorList>
    </citation>
    <scope>NUCLEOTIDE SEQUENCE [LARGE SCALE GENOMIC DNA]</scope>
    <source>
        <strain evidence="1">M4</strain>
    </source>
</reference>
<name>A0A834RU64_9PLEO</name>
<comment type="caution">
    <text evidence="1">The sequence shown here is derived from an EMBL/GenBank/DDBJ whole genome shotgun (WGS) entry which is preliminary data.</text>
</comment>
<dbReference type="AlphaFoldDB" id="A0A834RU64"/>
<evidence type="ECO:0000313" key="1">
    <source>
        <dbReference type="EMBL" id="KAF7570253.1"/>
    </source>
</evidence>
<dbReference type="GeneID" id="90956542"/>
<dbReference type="KEGG" id="ptrr:90956542"/>
<dbReference type="RefSeq" id="XP_065961920.1">
    <property type="nucleotide sequence ID" value="XM_066107471.1"/>
</dbReference>
<sequence length="280" mass="30559">MLTKDRTKEWSISPLPLSNITSVPLNPHIIEQSDCTFGCEGHLCDAPDGCRPELWCKNSVCVRLAESQPGKVGEKCNSKTPCLSHLRCEKGKCATCSARRTIKPVQKSRTWMGLPQKPQRLVIQPNNPQGTCYTDSLLHLFAIVDMKIQDEEEEEEEPPLCLPPNHHPAPCFLAAHCSANEYCDWGACKTCGDTDACLGAPCRSNAKCKTGYCNDHGRCDYPGQKKRVFGPGANAGRRSSRVPGVPVGHEFGAAKVRNEAMRVVIPEEGAKETGGGKKEA</sequence>